<dbReference type="EMBL" id="BAAANW010000014">
    <property type="protein sequence ID" value="GAA1571329.1"/>
    <property type="molecule type" value="Genomic_DNA"/>
</dbReference>
<sequence>MDLAITVLEMLPGKVNESQTAFILGPADSDPDMIGSLVATLIRELREARR</sequence>
<proteinExistence type="predicted"/>
<dbReference type="Proteomes" id="UP001500350">
    <property type="component" value="Unassembled WGS sequence"/>
</dbReference>
<comment type="caution">
    <text evidence="1">The sequence shown here is derived from an EMBL/GenBank/DDBJ whole genome shotgun (WGS) entry which is preliminary data.</text>
</comment>
<protein>
    <submittedName>
        <fullName evidence="1">Uncharacterized protein</fullName>
    </submittedName>
</protein>
<evidence type="ECO:0000313" key="1">
    <source>
        <dbReference type="EMBL" id="GAA1571329.1"/>
    </source>
</evidence>
<organism evidence="1 2">
    <name type="scientific">Dermacoccus profundi</name>
    <dbReference type="NCBI Taxonomy" id="322602"/>
    <lineage>
        <taxon>Bacteria</taxon>
        <taxon>Bacillati</taxon>
        <taxon>Actinomycetota</taxon>
        <taxon>Actinomycetes</taxon>
        <taxon>Micrococcales</taxon>
        <taxon>Dermacoccaceae</taxon>
        <taxon>Dermacoccus</taxon>
    </lineage>
</organism>
<reference evidence="1 2" key="1">
    <citation type="journal article" date="2019" name="Int. J. Syst. Evol. Microbiol.">
        <title>The Global Catalogue of Microorganisms (GCM) 10K type strain sequencing project: providing services to taxonomists for standard genome sequencing and annotation.</title>
        <authorList>
            <consortium name="The Broad Institute Genomics Platform"/>
            <consortium name="The Broad Institute Genome Sequencing Center for Infectious Disease"/>
            <person name="Wu L."/>
            <person name="Ma J."/>
        </authorList>
    </citation>
    <scope>NUCLEOTIDE SEQUENCE [LARGE SCALE GENOMIC DNA]</scope>
    <source>
        <strain evidence="1 2">JCM 14589</strain>
    </source>
</reference>
<name>A0ABN2D9C3_9MICO</name>
<gene>
    <name evidence="1" type="ORF">GCM10009763_18970</name>
</gene>
<keyword evidence="2" id="KW-1185">Reference proteome</keyword>
<evidence type="ECO:0000313" key="2">
    <source>
        <dbReference type="Proteomes" id="UP001500350"/>
    </source>
</evidence>
<accession>A0ABN2D9C3</accession>